<dbReference type="Pfam" id="PF14833">
    <property type="entry name" value="NAD_binding_11"/>
    <property type="match status" value="1"/>
</dbReference>
<evidence type="ECO:0000259" key="4">
    <source>
        <dbReference type="Pfam" id="PF14833"/>
    </source>
</evidence>
<dbReference type="SUPFAM" id="SSF51735">
    <property type="entry name" value="NAD(P)-binding Rossmann-fold domains"/>
    <property type="match status" value="1"/>
</dbReference>
<evidence type="ECO:0000259" key="3">
    <source>
        <dbReference type="Pfam" id="PF03446"/>
    </source>
</evidence>
<organism evidence="5 6">
    <name type="scientific">Halarchaeum acidiphilum MH1-52-1</name>
    <dbReference type="NCBI Taxonomy" id="1261545"/>
    <lineage>
        <taxon>Archaea</taxon>
        <taxon>Methanobacteriati</taxon>
        <taxon>Methanobacteriota</taxon>
        <taxon>Stenosarchaea group</taxon>
        <taxon>Halobacteria</taxon>
        <taxon>Halobacteriales</taxon>
        <taxon>Halobacteriaceae</taxon>
    </lineage>
</organism>
<accession>U3AB31</accession>
<dbReference type="GO" id="GO:0051287">
    <property type="term" value="F:NAD binding"/>
    <property type="evidence" value="ECO:0007669"/>
    <property type="project" value="InterPro"/>
</dbReference>
<dbReference type="InterPro" id="IPR013328">
    <property type="entry name" value="6PGD_dom2"/>
</dbReference>
<evidence type="ECO:0000256" key="1">
    <source>
        <dbReference type="ARBA" id="ARBA00023002"/>
    </source>
</evidence>
<dbReference type="InterPro" id="IPR006115">
    <property type="entry name" value="6PGDH_NADP-bd"/>
</dbReference>
<dbReference type="Pfam" id="PF03446">
    <property type="entry name" value="NAD_binding_2"/>
    <property type="match status" value="1"/>
</dbReference>
<keyword evidence="2" id="KW-0520">NAD</keyword>
<dbReference type="SUPFAM" id="SSF48179">
    <property type="entry name" value="6-phosphogluconate dehydrogenase C-terminal domain-like"/>
    <property type="match status" value="1"/>
</dbReference>
<dbReference type="GO" id="GO:0016491">
    <property type="term" value="F:oxidoreductase activity"/>
    <property type="evidence" value="ECO:0007669"/>
    <property type="project" value="UniProtKB-KW"/>
</dbReference>
<keyword evidence="1" id="KW-0560">Oxidoreductase</keyword>
<feature type="domain" description="6-phosphogluconate dehydrogenase NADP-binding" evidence="3">
    <location>
        <begin position="3"/>
        <end position="160"/>
    </location>
</feature>
<dbReference type="InterPro" id="IPR015815">
    <property type="entry name" value="HIBADH-related"/>
</dbReference>
<dbReference type="PANTHER" id="PTHR43580:SF2">
    <property type="entry name" value="CYTOKINE-LIKE NUCLEAR FACTOR N-PAC"/>
    <property type="match status" value="1"/>
</dbReference>
<dbReference type="EMBL" id="BATA01000012">
    <property type="protein sequence ID" value="GAD51973.1"/>
    <property type="molecule type" value="Genomic_DNA"/>
</dbReference>
<evidence type="ECO:0000256" key="2">
    <source>
        <dbReference type="ARBA" id="ARBA00023027"/>
    </source>
</evidence>
<dbReference type="PROSITE" id="PS00895">
    <property type="entry name" value="3_HYDROXYISOBUT_DH"/>
    <property type="match status" value="1"/>
</dbReference>
<name>U3AB31_9EURY</name>
<dbReference type="RefSeq" id="WP_020221931.1">
    <property type="nucleotide sequence ID" value="NZ_BANO01000123.1"/>
</dbReference>
<dbReference type="OrthoDB" id="23890at2157"/>
<dbReference type="Gene3D" id="1.10.1040.10">
    <property type="entry name" value="N-(1-d-carboxylethyl)-l-norvaline Dehydrogenase, domain 2"/>
    <property type="match status" value="1"/>
</dbReference>
<dbReference type="AlphaFoldDB" id="U3AB31"/>
<dbReference type="InterPro" id="IPR002204">
    <property type="entry name" value="3-OH-isobutyrate_DH-rel_CS"/>
</dbReference>
<proteinExistence type="predicted"/>
<reference evidence="5 6" key="1">
    <citation type="submission" date="2013-09" db="EMBL/GenBank/DDBJ databases">
        <title>Whole genome sequencing of Halarchaeum acidiphilum strain MH1-52-1.</title>
        <authorList>
            <person name="Shimane Y."/>
            <person name="Minegishi H."/>
            <person name="Nishi S."/>
            <person name="Echigo A."/>
            <person name="Shuto A."/>
            <person name="Konishi M."/>
            <person name="Ito T."/>
            <person name="Ohkuma M."/>
            <person name="Ohta Y."/>
            <person name="Nagano Y."/>
            <person name="Tsubouchi T."/>
            <person name="Mori K."/>
            <person name="Usui K."/>
            <person name="Kamekura M."/>
            <person name="Usami R."/>
            <person name="Takaki Y."/>
            <person name="Hatada Y."/>
        </authorList>
    </citation>
    <scope>NUCLEOTIDE SEQUENCE [LARGE SCALE GENOMIC DNA]</scope>
    <source>
        <strain evidence="5 6">JCM 16109</strain>
    </source>
</reference>
<evidence type="ECO:0000313" key="6">
    <source>
        <dbReference type="Proteomes" id="UP000016986"/>
    </source>
</evidence>
<dbReference type="InterPro" id="IPR008927">
    <property type="entry name" value="6-PGluconate_DH-like_C_sf"/>
</dbReference>
<dbReference type="PANTHER" id="PTHR43580">
    <property type="entry name" value="OXIDOREDUCTASE GLYR1-RELATED"/>
    <property type="match status" value="1"/>
</dbReference>
<dbReference type="InterPro" id="IPR036291">
    <property type="entry name" value="NAD(P)-bd_dom_sf"/>
</dbReference>
<dbReference type="InterPro" id="IPR051265">
    <property type="entry name" value="HIBADH-related_NP60_sf"/>
</dbReference>
<dbReference type="PIRSF" id="PIRSF000103">
    <property type="entry name" value="HIBADH"/>
    <property type="match status" value="1"/>
</dbReference>
<dbReference type="InterPro" id="IPR029154">
    <property type="entry name" value="HIBADH-like_NADP-bd"/>
</dbReference>
<comment type="caution">
    <text evidence="5">The sequence shown here is derived from an EMBL/GenBank/DDBJ whole genome shotgun (WGS) entry which is preliminary data.</text>
</comment>
<sequence>MPTVGFVGLGAMGAPMARNVAESFDCIVYNRNPEATEPFADDGVPVADAPREVAERADVSVVMVTDGDAVRDVLTGVGGLLAGLDDGDHVVNASTVSPDDTAEIAALVADADGRFVDCPVSGTVGPAEEGTLTMLAGGAEEDVDAVEDVLRAMGDPVVRCGDVGDGTHAKLSVNLLLGDVMQSFAESLALADANGLDVDVMLEAIGSGALSSTLLDVKGEMIAEGDFEAAFPLDLQFKDLRLALDSASENEVPLPATAATKEAANAARALGHGDEDIAAFVRGIEDVTGDEVRRGGE</sequence>
<feature type="domain" description="3-hydroxyisobutyrate dehydrogenase-like NAD-binding" evidence="4">
    <location>
        <begin position="164"/>
        <end position="282"/>
    </location>
</feature>
<protein>
    <submittedName>
        <fullName evidence="5">2-hydroxy-3-oxopropionate reductase</fullName>
    </submittedName>
</protein>
<dbReference type="Proteomes" id="UP000016986">
    <property type="component" value="Unassembled WGS sequence"/>
</dbReference>
<dbReference type="eggNOG" id="arCOG00247">
    <property type="taxonomic scope" value="Archaea"/>
</dbReference>
<dbReference type="GO" id="GO:0050661">
    <property type="term" value="F:NADP binding"/>
    <property type="evidence" value="ECO:0007669"/>
    <property type="project" value="InterPro"/>
</dbReference>
<gene>
    <name evidence="5" type="ORF">MBEHAL_0733</name>
</gene>
<dbReference type="Gene3D" id="3.40.50.720">
    <property type="entry name" value="NAD(P)-binding Rossmann-like Domain"/>
    <property type="match status" value="1"/>
</dbReference>
<keyword evidence="6" id="KW-1185">Reference proteome</keyword>
<evidence type="ECO:0000313" key="5">
    <source>
        <dbReference type="EMBL" id="GAD51973.1"/>
    </source>
</evidence>